<keyword evidence="4" id="KW-0904">Protein phosphatase</keyword>
<reference evidence="8" key="1">
    <citation type="submission" date="2022-07" db="EMBL/GenBank/DDBJ databases">
        <title>Complete genome of Vibrio japonicus strain JCM 31412T and phylogenomic assessment of the Nereis clade of the genus Vibrio.</title>
        <authorList>
            <person name="Shlafstein M.D."/>
            <person name="Emsley S.A."/>
            <person name="Ushijima B."/>
            <person name="Videau P."/>
            <person name="Saw J.H."/>
        </authorList>
    </citation>
    <scope>NUCLEOTIDE SEQUENCE</scope>
    <source>
        <strain evidence="8">JCM 31412</strain>
    </source>
</reference>
<dbReference type="EMBL" id="CP102097">
    <property type="protein sequence ID" value="UUM32889.1"/>
    <property type="molecule type" value="Genomic_DNA"/>
</dbReference>
<dbReference type="PRINTS" id="PR00719">
    <property type="entry name" value="LMWPTPASE"/>
</dbReference>
<dbReference type="PROSITE" id="PS50975">
    <property type="entry name" value="ATP_GRASP"/>
    <property type="match status" value="1"/>
</dbReference>
<dbReference type="SUPFAM" id="SSF52788">
    <property type="entry name" value="Phosphotyrosine protein phosphatases I"/>
    <property type="match status" value="1"/>
</dbReference>
<dbReference type="Gene3D" id="3.30.470.20">
    <property type="entry name" value="ATP-grasp fold, B domain"/>
    <property type="match status" value="1"/>
</dbReference>
<proteinExistence type="inferred from homology"/>
<dbReference type="RefSeq" id="WP_257086590.1">
    <property type="nucleotide sequence ID" value="NZ_CP102097.1"/>
</dbReference>
<sequence length="592" mass="67795">MSDLGVTLKNQGSESRSALVLGEDTRSFLSVVRSLGRAGYTVHVVCYDRTSPSLKSKYISAAYYYNYQAYCNDEWIVNVLCLIERYKYDIVFPCDERAIYPLWQVRKELPTTTKLAIANQEALDALFDKWKTKEIAIKCDVPVAGGELIDLTETDYRQLTEKYGDRFVVKPLQSFEMTSLDKRNKVVIVKSQRDFLDFKQFNSASERYLVESYFKGSGEGLSVFAWKGEVKTAFSYRRLAEPDAGGGSSYRGSSELDPDQLQATEKICRETNLTGLAMFEFRRNLQSNRWILVEVNARVWGGLPLAEYAGIDFPKIYTDFLLESAESKTVNTSISHVTARALTADLYEIKRESEKISKEVGRQKAVMHMAKRLAGVMRFLSPKESIDTLRFDDPKPFVAEVGEISKNIMGSVFKERTYLTHYRRWLMRNKLRKVFSENQSRKIIFICYGNIIRSPFAEHYFSDQMKRSNVSLDIDSFGFHPKESRQSPDIAISAASLLQCDLTNHSSKCLTQMDIKETDIVIYFDDKNRDAIESGYRVNHAFCAADLLDNTYPCLSEIDDPYESDVETIKKCYDKIKNALDNFMSIYKGAIQ</sequence>
<keyword evidence="3" id="KW-0378">Hydrolase</keyword>
<evidence type="ECO:0000256" key="3">
    <source>
        <dbReference type="ARBA" id="ARBA00022801"/>
    </source>
</evidence>
<evidence type="ECO:0000256" key="5">
    <source>
        <dbReference type="ARBA" id="ARBA00051722"/>
    </source>
</evidence>
<gene>
    <name evidence="8" type="ORF">NP165_15115</name>
</gene>
<dbReference type="PANTHER" id="PTHR11717:SF31">
    <property type="entry name" value="LOW MOLECULAR WEIGHT PROTEIN-TYROSINE-PHOSPHATASE ETP-RELATED"/>
    <property type="match status" value="1"/>
</dbReference>
<evidence type="ECO:0000256" key="2">
    <source>
        <dbReference type="ARBA" id="ARBA00013064"/>
    </source>
</evidence>
<dbReference type="InterPro" id="IPR023485">
    <property type="entry name" value="Ptyr_pPase"/>
</dbReference>
<dbReference type="InterPro" id="IPR011761">
    <property type="entry name" value="ATP-grasp"/>
</dbReference>
<keyword evidence="6" id="KW-0547">Nucleotide-binding</keyword>
<protein>
    <recommendedName>
        <fullName evidence="2">protein-tyrosine-phosphatase</fullName>
        <ecNumber evidence="2">3.1.3.48</ecNumber>
    </recommendedName>
</protein>
<name>A0ABY5LL99_9VIBR</name>
<accession>A0ABY5LL99</accession>
<evidence type="ECO:0000313" key="9">
    <source>
        <dbReference type="Proteomes" id="UP001058602"/>
    </source>
</evidence>
<dbReference type="PANTHER" id="PTHR11717">
    <property type="entry name" value="LOW MOLECULAR WEIGHT PROTEIN TYROSINE PHOSPHATASE"/>
    <property type="match status" value="1"/>
</dbReference>
<comment type="similarity">
    <text evidence="1">Belongs to the low molecular weight phosphotyrosine protein phosphatase family.</text>
</comment>
<evidence type="ECO:0000256" key="6">
    <source>
        <dbReference type="PROSITE-ProRule" id="PRU00409"/>
    </source>
</evidence>
<dbReference type="Pfam" id="PF01451">
    <property type="entry name" value="LMWPc"/>
    <property type="match status" value="1"/>
</dbReference>
<evidence type="ECO:0000256" key="4">
    <source>
        <dbReference type="ARBA" id="ARBA00022912"/>
    </source>
</evidence>
<dbReference type="SUPFAM" id="SSF56059">
    <property type="entry name" value="Glutathione synthetase ATP-binding domain-like"/>
    <property type="match status" value="1"/>
</dbReference>
<keyword evidence="6" id="KW-0067">ATP-binding</keyword>
<evidence type="ECO:0000259" key="7">
    <source>
        <dbReference type="PROSITE" id="PS50975"/>
    </source>
</evidence>
<dbReference type="SMART" id="SM00226">
    <property type="entry name" value="LMWPc"/>
    <property type="match status" value="1"/>
</dbReference>
<dbReference type="InterPro" id="IPR017867">
    <property type="entry name" value="Tyr_phospatase_low_mol_wt"/>
</dbReference>
<feature type="domain" description="ATP-grasp" evidence="7">
    <location>
        <begin position="133"/>
        <end position="322"/>
    </location>
</feature>
<dbReference type="Gene3D" id="3.40.50.2300">
    <property type="match status" value="1"/>
</dbReference>
<dbReference type="Proteomes" id="UP001058602">
    <property type="component" value="Chromosome 2"/>
</dbReference>
<dbReference type="Pfam" id="PF15632">
    <property type="entry name" value="ATPgrasp_Ter"/>
    <property type="match status" value="1"/>
</dbReference>
<dbReference type="InterPro" id="IPR036196">
    <property type="entry name" value="Ptyr_pPase_sf"/>
</dbReference>
<dbReference type="EC" id="3.1.3.48" evidence="2"/>
<comment type="catalytic activity">
    <reaction evidence="5">
        <text>O-phospho-L-tyrosyl-[protein] + H2O = L-tyrosyl-[protein] + phosphate</text>
        <dbReference type="Rhea" id="RHEA:10684"/>
        <dbReference type="Rhea" id="RHEA-COMP:10136"/>
        <dbReference type="Rhea" id="RHEA-COMP:20101"/>
        <dbReference type="ChEBI" id="CHEBI:15377"/>
        <dbReference type="ChEBI" id="CHEBI:43474"/>
        <dbReference type="ChEBI" id="CHEBI:46858"/>
        <dbReference type="ChEBI" id="CHEBI:61978"/>
        <dbReference type="EC" id="3.1.3.48"/>
    </reaction>
</comment>
<organism evidence="8 9">
    <name type="scientific">Vibrio japonicus</name>
    <dbReference type="NCBI Taxonomy" id="1824638"/>
    <lineage>
        <taxon>Bacteria</taxon>
        <taxon>Pseudomonadati</taxon>
        <taxon>Pseudomonadota</taxon>
        <taxon>Gammaproteobacteria</taxon>
        <taxon>Vibrionales</taxon>
        <taxon>Vibrionaceae</taxon>
        <taxon>Vibrio</taxon>
    </lineage>
</organism>
<evidence type="ECO:0000313" key="8">
    <source>
        <dbReference type="EMBL" id="UUM32889.1"/>
    </source>
</evidence>
<keyword evidence="9" id="KW-1185">Reference proteome</keyword>
<dbReference type="InterPro" id="IPR050438">
    <property type="entry name" value="LMW_PTPase"/>
</dbReference>
<evidence type="ECO:0000256" key="1">
    <source>
        <dbReference type="ARBA" id="ARBA00011063"/>
    </source>
</evidence>